<comment type="caution">
    <text evidence="1">The sequence shown here is derived from an EMBL/GenBank/DDBJ whole genome shotgun (WGS) entry which is preliminary data.</text>
</comment>
<dbReference type="SUPFAM" id="SSF46894">
    <property type="entry name" value="C-terminal effector domain of the bipartite response regulators"/>
    <property type="match status" value="1"/>
</dbReference>
<accession>A0ABT4QTS2</accession>
<protein>
    <recommendedName>
        <fullName evidence="3">DNA-binding transcriptional regulator, CsgD family</fullName>
    </recommendedName>
</protein>
<reference evidence="1" key="1">
    <citation type="submission" date="2022-11" db="EMBL/GenBank/DDBJ databases">
        <authorList>
            <person name="Coimbra C."/>
        </authorList>
    </citation>
    <scope>NUCLEOTIDE SEQUENCE</scope>
    <source>
        <strain evidence="1">Jales19</strain>
    </source>
</reference>
<evidence type="ECO:0008006" key="3">
    <source>
        <dbReference type="Google" id="ProtNLM"/>
    </source>
</evidence>
<dbReference type="RefSeq" id="WP_269905397.1">
    <property type="nucleotide sequence ID" value="NZ_JAPFQA010000004.1"/>
</dbReference>
<dbReference type="Proteomes" id="UP001152178">
    <property type="component" value="Unassembled WGS sequence"/>
</dbReference>
<dbReference type="EMBL" id="JAPFQA010000004">
    <property type="protein sequence ID" value="MCZ8544885.1"/>
    <property type="molecule type" value="Genomic_DNA"/>
</dbReference>
<evidence type="ECO:0000313" key="2">
    <source>
        <dbReference type="Proteomes" id="UP001152178"/>
    </source>
</evidence>
<dbReference type="SUPFAM" id="SSF55781">
    <property type="entry name" value="GAF domain-like"/>
    <property type="match status" value="1"/>
</dbReference>
<dbReference type="InterPro" id="IPR036388">
    <property type="entry name" value="WH-like_DNA-bd_sf"/>
</dbReference>
<dbReference type="Gene3D" id="1.10.10.10">
    <property type="entry name" value="Winged helix-like DNA-binding domain superfamily/Winged helix DNA-binding domain"/>
    <property type="match status" value="1"/>
</dbReference>
<sequence length="382" mass="41444">MTLVQKRETQFLDALYLGVRDRAEFDASLDLLGGLFDVATAILLDFDAARPEVSAQASVGLFKGEVLDRYQRDFTALDPAPKAFMALPAGTAMPTYRLLPEETRKPGIFFNEFFRPLGLEECLGGTLASTGGRFAMVGLQRPRDRKPFDDDDIARLEALMPHLARALQLRRSFLELEGAAGAMSEMCDRLAAGVVALDEYGRGLFVNAAARRIADAGDGLSIGRGGRLFALNRAANNKLAELENDVRSGGAGGVARTARAAGRPPYGVMVAPFFLDHGVDTTRSRPRGVMFIIHDPLLKVRSDAQTISALFGLPRGTAQLVVAIAANEDLQTYADRAGISMNTVRYHLKAAYSRTGVRRQSELVRLVTTALRDLSDHSDSNA</sequence>
<dbReference type="InterPro" id="IPR016032">
    <property type="entry name" value="Sig_transdc_resp-reg_C-effctor"/>
</dbReference>
<gene>
    <name evidence="1" type="ORF">OOJ09_11890</name>
</gene>
<keyword evidence="2" id="KW-1185">Reference proteome</keyword>
<evidence type="ECO:0000313" key="1">
    <source>
        <dbReference type="EMBL" id="MCZ8544885.1"/>
    </source>
</evidence>
<name>A0ABT4QTS2_9HYPH</name>
<organism evidence="1 2">
    <name type="scientific">Mesorhizobium qingshengii</name>
    <dbReference type="NCBI Taxonomy" id="1165689"/>
    <lineage>
        <taxon>Bacteria</taxon>
        <taxon>Pseudomonadati</taxon>
        <taxon>Pseudomonadota</taxon>
        <taxon>Alphaproteobacteria</taxon>
        <taxon>Hyphomicrobiales</taxon>
        <taxon>Phyllobacteriaceae</taxon>
        <taxon>Mesorhizobium</taxon>
    </lineage>
</organism>
<proteinExistence type="predicted"/>